<organism evidence="1 2">
    <name type="scientific">Chryseobacterium zhengzhouense</name>
    <dbReference type="NCBI Taxonomy" id="1636086"/>
    <lineage>
        <taxon>Bacteria</taxon>
        <taxon>Pseudomonadati</taxon>
        <taxon>Bacteroidota</taxon>
        <taxon>Flavobacteriia</taxon>
        <taxon>Flavobacteriales</taxon>
        <taxon>Weeksellaceae</taxon>
        <taxon>Chryseobacterium group</taxon>
        <taxon>Chryseobacterium</taxon>
    </lineage>
</organism>
<sequence>MKKLILFTVFPLLLSCQISDFKYSDKETLQFLEDISKNAKVSITDITEIKKQPTDEFEIITRYPLPKKRLEEYRKNNATLTNRDDDISDFATYTIKEYKLTNEKDEDLKLVDNGKANYLQEYPLWENNHILYQNVGIPLKLNKNFEKLIGFITIEFEMPNKTRKEKQIPVNISVYDKIQE</sequence>
<comment type="caution">
    <text evidence="1">The sequence shown here is derived from an EMBL/GenBank/DDBJ whole genome shotgun (WGS) entry which is preliminary data.</text>
</comment>
<dbReference type="EMBL" id="JBHTCR010000012">
    <property type="protein sequence ID" value="MFC7348711.1"/>
    <property type="molecule type" value="Genomic_DNA"/>
</dbReference>
<dbReference type="PROSITE" id="PS51257">
    <property type="entry name" value="PROKAR_LIPOPROTEIN"/>
    <property type="match status" value="1"/>
</dbReference>
<protein>
    <recommendedName>
        <fullName evidence="3">Lipoprotein</fullName>
    </recommendedName>
</protein>
<dbReference type="RefSeq" id="WP_378182943.1">
    <property type="nucleotide sequence ID" value="NZ_JBHTCR010000012.1"/>
</dbReference>
<proteinExistence type="predicted"/>
<accession>A0ABW2M762</accession>
<name>A0ABW2M762_9FLAO</name>
<evidence type="ECO:0008006" key="3">
    <source>
        <dbReference type="Google" id="ProtNLM"/>
    </source>
</evidence>
<gene>
    <name evidence="1" type="ORF">ACFQO9_18485</name>
</gene>
<evidence type="ECO:0000313" key="1">
    <source>
        <dbReference type="EMBL" id="MFC7348711.1"/>
    </source>
</evidence>
<reference evidence="2" key="1">
    <citation type="journal article" date="2019" name="Int. J. Syst. Evol. Microbiol.">
        <title>The Global Catalogue of Microorganisms (GCM) 10K type strain sequencing project: providing services to taxonomists for standard genome sequencing and annotation.</title>
        <authorList>
            <consortium name="The Broad Institute Genomics Platform"/>
            <consortium name="The Broad Institute Genome Sequencing Center for Infectious Disease"/>
            <person name="Wu L."/>
            <person name="Ma J."/>
        </authorList>
    </citation>
    <scope>NUCLEOTIDE SEQUENCE [LARGE SCALE GENOMIC DNA]</scope>
    <source>
        <strain evidence="2">CCUG 54781</strain>
    </source>
</reference>
<dbReference type="Proteomes" id="UP001596550">
    <property type="component" value="Unassembled WGS sequence"/>
</dbReference>
<keyword evidence="2" id="KW-1185">Reference proteome</keyword>
<evidence type="ECO:0000313" key="2">
    <source>
        <dbReference type="Proteomes" id="UP001596550"/>
    </source>
</evidence>